<evidence type="ECO:0000256" key="3">
    <source>
        <dbReference type="ARBA" id="ARBA00005201"/>
    </source>
</evidence>
<evidence type="ECO:0000256" key="7">
    <source>
        <dbReference type="ARBA" id="ARBA00022695"/>
    </source>
</evidence>
<keyword evidence="11 15" id="KW-0067">ATP-binding</keyword>
<dbReference type="GO" id="GO:0006747">
    <property type="term" value="P:FAD biosynthetic process"/>
    <property type="evidence" value="ECO:0007669"/>
    <property type="project" value="UniProtKB-UniRule"/>
</dbReference>
<gene>
    <name evidence="17" type="ORF">IV501_07860</name>
</gene>
<dbReference type="Pfam" id="PF01687">
    <property type="entry name" value="Flavokinase"/>
    <property type="match status" value="1"/>
</dbReference>
<evidence type="ECO:0000256" key="14">
    <source>
        <dbReference type="ARBA" id="ARBA00049494"/>
    </source>
</evidence>
<dbReference type="PIRSF" id="PIRSF004491">
    <property type="entry name" value="FAD_Synth"/>
    <property type="match status" value="1"/>
</dbReference>
<comment type="similarity">
    <text evidence="15">Belongs to the ribF family.</text>
</comment>
<dbReference type="SUPFAM" id="SSF82114">
    <property type="entry name" value="Riboflavin kinase-like"/>
    <property type="match status" value="1"/>
</dbReference>
<organism evidence="17 18">
    <name type="scientific">Lacisediminihabitans changchengi</name>
    <dbReference type="NCBI Taxonomy" id="2787634"/>
    <lineage>
        <taxon>Bacteria</taxon>
        <taxon>Bacillati</taxon>
        <taxon>Actinomycetota</taxon>
        <taxon>Actinomycetes</taxon>
        <taxon>Micrococcales</taxon>
        <taxon>Microbacteriaceae</taxon>
        <taxon>Lacisediminihabitans</taxon>
    </lineage>
</organism>
<dbReference type="GO" id="GO:0009231">
    <property type="term" value="P:riboflavin biosynthetic process"/>
    <property type="evidence" value="ECO:0007669"/>
    <property type="project" value="InterPro"/>
</dbReference>
<evidence type="ECO:0000256" key="10">
    <source>
        <dbReference type="ARBA" id="ARBA00022827"/>
    </source>
</evidence>
<evidence type="ECO:0000256" key="11">
    <source>
        <dbReference type="ARBA" id="ARBA00022840"/>
    </source>
</evidence>
<dbReference type="PANTHER" id="PTHR22749">
    <property type="entry name" value="RIBOFLAVIN KINASE/FMN ADENYLYLTRANSFERASE"/>
    <property type="match status" value="1"/>
</dbReference>
<dbReference type="InterPro" id="IPR023468">
    <property type="entry name" value="Riboflavin_kinase"/>
</dbReference>
<proteinExistence type="inferred from homology"/>
<protein>
    <recommendedName>
        <fullName evidence="15">Riboflavin biosynthesis protein</fullName>
    </recommendedName>
    <domain>
        <recommendedName>
            <fullName evidence="15">Riboflavin kinase</fullName>
            <ecNumber evidence="15">2.7.1.26</ecNumber>
        </recommendedName>
        <alternativeName>
            <fullName evidence="15">Flavokinase</fullName>
        </alternativeName>
    </domain>
    <domain>
        <recommendedName>
            <fullName evidence="15">FMN adenylyltransferase</fullName>
            <ecNumber evidence="15">2.7.7.2</ecNumber>
        </recommendedName>
        <alternativeName>
            <fullName evidence="15">FAD pyrophosphorylase</fullName>
        </alternativeName>
        <alternativeName>
            <fullName evidence="15">FAD synthase</fullName>
        </alternativeName>
    </domain>
</protein>
<comment type="catalytic activity">
    <reaction evidence="14 15">
        <text>FMN + ATP + H(+) = FAD + diphosphate</text>
        <dbReference type="Rhea" id="RHEA:17237"/>
        <dbReference type="ChEBI" id="CHEBI:15378"/>
        <dbReference type="ChEBI" id="CHEBI:30616"/>
        <dbReference type="ChEBI" id="CHEBI:33019"/>
        <dbReference type="ChEBI" id="CHEBI:57692"/>
        <dbReference type="ChEBI" id="CHEBI:58210"/>
        <dbReference type="EC" id="2.7.7.2"/>
    </reaction>
</comment>
<dbReference type="Pfam" id="PF06574">
    <property type="entry name" value="FAD_syn"/>
    <property type="match status" value="1"/>
</dbReference>
<evidence type="ECO:0000313" key="17">
    <source>
        <dbReference type="EMBL" id="MBK4347545.1"/>
    </source>
</evidence>
<evidence type="ECO:0000256" key="1">
    <source>
        <dbReference type="ARBA" id="ARBA00002121"/>
    </source>
</evidence>
<keyword evidence="6 15" id="KW-0808">Transferase</keyword>
<evidence type="ECO:0000313" key="18">
    <source>
        <dbReference type="Proteomes" id="UP000636458"/>
    </source>
</evidence>
<dbReference type="EC" id="2.7.1.26" evidence="15"/>
<dbReference type="Gene3D" id="3.40.50.620">
    <property type="entry name" value="HUPs"/>
    <property type="match status" value="1"/>
</dbReference>
<dbReference type="InterPro" id="IPR015865">
    <property type="entry name" value="Riboflavin_kinase_bac/euk"/>
</dbReference>
<dbReference type="GO" id="GO:0008531">
    <property type="term" value="F:riboflavin kinase activity"/>
    <property type="evidence" value="ECO:0007669"/>
    <property type="project" value="UniProtKB-UniRule"/>
</dbReference>
<dbReference type="NCBIfam" id="TIGR00083">
    <property type="entry name" value="ribF"/>
    <property type="match status" value="1"/>
</dbReference>
<name>A0A934SLH8_9MICO</name>
<evidence type="ECO:0000256" key="4">
    <source>
        <dbReference type="ARBA" id="ARBA00022630"/>
    </source>
</evidence>
<evidence type="ECO:0000256" key="13">
    <source>
        <dbReference type="ARBA" id="ARBA00047880"/>
    </source>
</evidence>
<evidence type="ECO:0000256" key="12">
    <source>
        <dbReference type="ARBA" id="ARBA00023268"/>
    </source>
</evidence>
<keyword evidence="12" id="KW-0511">Multifunctional enzyme</keyword>
<dbReference type="SUPFAM" id="SSF52374">
    <property type="entry name" value="Nucleotidylyl transferase"/>
    <property type="match status" value="1"/>
</dbReference>
<dbReference type="EC" id="2.7.7.2" evidence="15"/>
<comment type="pathway">
    <text evidence="3 15">Cofactor biosynthesis; FMN biosynthesis; FMN from riboflavin (ATP route): step 1/1.</text>
</comment>
<dbReference type="InterPro" id="IPR014729">
    <property type="entry name" value="Rossmann-like_a/b/a_fold"/>
</dbReference>
<keyword evidence="5 15" id="KW-0288">FMN</keyword>
<dbReference type="PANTHER" id="PTHR22749:SF6">
    <property type="entry name" value="RIBOFLAVIN KINASE"/>
    <property type="match status" value="1"/>
</dbReference>
<comment type="catalytic activity">
    <reaction evidence="13 15">
        <text>riboflavin + ATP = FMN + ADP + H(+)</text>
        <dbReference type="Rhea" id="RHEA:14357"/>
        <dbReference type="ChEBI" id="CHEBI:15378"/>
        <dbReference type="ChEBI" id="CHEBI:30616"/>
        <dbReference type="ChEBI" id="CHEBI:57986"/>
        <dbReference type="ChEBI" id="CHEBI:58210"/>
        <dbReference type="ChEBI" id="CHEBI:456216"/>
        <dbReference type="EC" id="2.7.1.26"/>
    </reaction>
</comment>
<dbReference type="Proteomes" id="UP000636458">
    <property type="component" value="Unassembled WGS sequence"/>
</dbReference>
<dbReference type="SMART" id="SM00904">
    <property type="entry name" value="Flavokinase"/>
    <property type="match status" value="1"/>
</dbReference>
<comment type="pathway">
    <text evidence="2 15">Cofactor biosynthesis; FAD biosynthesis; FAD from FMN: step 1/1.</text>
</comment>
<dbReference type="AlphaFoldDB" id="A0A934SLH8"/>
<evidence type="ECO:0000256" key="8">
    <source>
        <dbReference type="ARBA" id="ARBA00022741"/>
    </source>
</evidence>
<dbReference type="GO" id="GO:0009398">
    <property type="term" value="P:FMN biosynthetic process"/>
    <property type="evidence" value="ECO:0007669"/>
    <property type="project" value="UniProtKB-UniRule"/>
</dbReference>
<evidence type="ECO:0000256" key="2">
    <source>
        <dbReference type="ARBA" id="ARBA00004726"/>
    </source>
</evidence>
<keyword evidence="10 15" id="KW-0274">FAD</keyword>
<dbReference type="CDD" id="cd02064">
    <property type="entry name" value="FAD_synthetase_N"/>
    <property type="match status" value="1"/>
</dbReference>
<dbReference type="GO" id="GO:0005524">
    <property type="term" value="F:ATP binding"/>
    <property type="evidence" value="ECO:0007669"/>
    <property type="project" value="UniProtKB-UniRule"/>
</dbReference>
<comment type="function">
    <text evidence="1">Catalyzes the phosphorylation of riboflavin to FMN followed by the adenylation of FMN to FAD.</text>
</comment>
<comment type="caution">
    <text evidence="17">The sequence shown here is derived from an EMBL/GenBank/DDBJ whole genome shotgun (WGS) entry which is preliminary data.</text>
</comment>
<dbReference type="InterPro" id="IPR023465">
    <property type="entry name" value="Riboflavin_kinase_dom_sf"/>
</dbReference>
<dbReference type="GO" id="GO:0003919">
    <property type="term" value="F:FMN adenylyltransferase activity"/>
    <property type="evidence" value="ECO:0007669"/>
    <property type="project" value="UniProtKB-UniRule"/>
</dbReference>
<evidence type="ECO:0000256" key="9">
    <source>
        <dbReference type="ARBA" id="ARBA00022777"/>
    </source>
</evidence>
<accession>A0A934SLH8</accession>
<reference evidence="17" key="1">
    <citation type="submission" date="2021-01" db="EMBL/GenBank/DDBJ databases">
        <title>Lacisediminihabitans sp. nov. strain G11-30, isolated from Antarctic Soil.</title>
        <authorList>
            <person name="Li J."/>
        </authorList>
    </citation>
    <scope>NUCLEOTIDE SEQUENCE</scope>
    <source>
        <strain evidence="17">G11-30</strain>
    </source>
</reference>
<dbReference type="Gene3D" id="2.40.30.30">
    <property type="entry name" value="Riboflavin kinase-like"/>
    <property type="match status" value="1"/>
</dbReference>
<dbReference type="RefSeq" id="WP_200555917.1">
    <property type="nucleotide sequence ID" value="NZ_JAEPES010000002.1"/>
</dbReference>
<keyword evidence="7 15" id="KW-0548">Nucleotidyltransferase</keyword>
<keyword evidence="8 15" id="KW-0547">Nucleotide-binding</keyword>
<dbReference type="FunFam" id="3.40.50.620:FF:000021">
    <property type="entry name" value="Riboflavin biosynthesis protein"/>
    <property type="match status" value="1"/>
</dbReference>
<dbReference type="NCBIfam" id="NF004160">
    <property type="entry name" value="PRK05627.1-3"/>
    <property type="match status" value="1"/>
</dbReference>
<evidence type="ECO:0000256" key="5">
    <source>
        <dbReference type="ARBA" id="ARBA00022643"/>
    </source>
</evidence>
<keyword evidence="4 15" id="KW-0285">Flavoprotein</keyword>
<dbReference type="InterPro" id="IPR015864">
    <property type="entry name" value="FAD_synthase"/>
</dbReference>
<dbReference type="FunFam" id="2.40.30.30:FF:000003">
    <property type="entry name" value="Riboflavin biosynthesis protein"/>
    <property type="match status" value="1"/>
</dbReference>
<feature type="domain" description="Riboflavin kinase" evidence="16">
    <location>
        <begin position="183"/>
        <end position="308"/>
    </location>
</feature>
<keyword evidence="18" id="KW-1185">Reference proteome</keyword>
<evidence type="ECO:0000259" key="16">
    <source>
        <dbReference type="SMART" id="SM00904"/>
    </source>
</evidence>
<evidence type="ECO:0000256" key="15">
    <source>
        <dbReference type="PIRNR" id="PIRNR004491"/>
    </source>
</evidence>
<dbReference type="InterPro" id="IPR002606">
    <property type="entry name" value="Riboflavin_kinase_bac"/>
</dbReference>
<evidence type="ECO:0000256" key="6">
    <source>
        <dbReference type="ARBA" id="ARBA00022679"/>
    </source>
</evidence>
<keyword evidence="9 15" id="KW-0418">Kinase</keyword>
<sequence length="312" mass="33626">MQFFDSLAAVPADFGPSAVTIGKFDGVHIGHRRVLAALRDIAAEQGLVSTAVTFDRHPLALLRPDRCPESVSSNEQKRELLESTGVDATVVIPFTREFSELSPVEFVQRVLIDALHAQVVFVGADFRFGHGGSGDVALLTQLGAERGFEVRSIDQVLASAHPVSSTLVRGLLADGRVREAGELLGRLPAVRAEVVHGEHRGRELGYPTANLSPDHEGLIPADGVYAAYLVLDGVRMPSAVSIGNNPTFDGVPAKQVEAHVLDADLDLYGDIVELQFVDYVRGMVKFDGVDALIVQMHDDERRVRDILGLPAA</sequence>
<dbReference type="EMBL" id="JAEPES010000002">
    <property type="protein sequence ID" value="MBK4347545.1"/>
    <property type="molecule type" value="Genomic_DNA"/>
</dbReference>